<reference evidence="6 7" key="1">
    <citation type="submission" date="2016-10" db="EMBL/GenBank/DDBJ databases">
        <title>Comparative genome analysis of multiple Pseudomonas spp. focuses on biocontrol and plant growth promoting traits.</title>
        <authorList>
            <person name="Tao X.-Y."/>
            <person name="Taylor C.G."/>
        </authorList>
    </citation>
    <scope>NUCLEOTIDE SEQUENCE [LARGE SCALE GENOMIC DNA]</scope>
    <source>
        <strain evidence="6 7">48H11</strain>
    </source>
</reference>
<comment type="caution">
    <text evidence="6">The sequence shown here is derived from an EMBL/GenBank/DDBJ whole genome shotgun (WGS) entry which is preliminary data.</text>
</comment>
<sequence length="1495" mass="167858">MSEQSALPVSAPSLPKGGGAIQSIGKGMGVIGSHGAASYELALPLSQGRGFAPSLSLNYGSSVGNGVFGIGWGIALATVSRRTSKGVPAYTEDDEIVGPSGVVWVPERDSKGAIVRTPTRDYNDLKLSTVYTVVRHFPRVESTFERIEHWSSESDKPGFWLVHGTEGSLHLYGKSLASRRVDPQNSTHVGEWLLEESLNAHGEHILYQYTADGATAQRYLSRVSYGNFKADPHLYLWQSDRLEPAQWHFELVFDYGERNTGYEQKPAYTGQQWQRRSDGFSSFAYGFELRTERLCRQVLMFHRFPDELGADPVLVRRLLLDYRQAPLGYYHLSAAHDQAYSNRTTADNHPPVEFSYSEFNLPPDTHTWQPFQNMPGLNDGQGYQLIDLYGEGLPGVLYSSENAWYYREPIRAKAKSTEVAYDQWRALPSIPTADTTKPVHHSLGDLTGDGRLDWVIAQPGLSGFFSLGPDRNWSDFATFNAFPTEFFHPQGQLADLMGEGLSDLTLIGPRSVRLYANQREQGFGAAREVPRKEDEDALPALTSSPTELVAFSDILGSGQQHLVRIRHNEVKCWPNLGRGRFGKGIVLGSLNLAYETFDASRIRLADLDGSGAADLIYLEAEQAQIFMNRSGNGFSTSVALPWPQGVRYERFCQVSIADLQGLGCSSLILSVPHMAPKHWRYDFVSEKPYLLTGTNNNMGAAGRIHYRSSAQEWLDEKAEKVKAGKPLTCHVPFALHLVEKQAQLDEITGNRLTQSFSYRQGYYDGIEREFRGFGLLLQTDSETNPGDVDSQGFTAPCLKKSWFHTGQTVDASRSGYHPADRQAVPLGNALLFRYSPDTKSDSLITPPNVATALEMTRALSGHLLRTELFGLDKRLKTRTLYSVQENRYRVRLLQAPRDNQRYARMLPLLLESISYQYEGIIDDPQCQHTFNLQYDTYGALTHGVSVHYARRKTGSDTPPFSDADQQQWWRDAHDPAQQFYYLNETLAEFIHLDNAQGWRLGLPYRQRTNALRLPKAPEALGLLTKVMTYEKLITLIKGTAWTTQRVLTGLSVQRYKNTTAETLPDGVAHFEALTDHLETAELDETALKAFSVLPQDSRPKGRLLERSDYHRMTDFLPVSTSPKKLWSVKSGFVTYALLEGFYRPQTLQTSKSLDPTEVSYDNYHCFITEFKLPDGCVTKAIYDYRSLLPLSVTDPNGNVQEGLVDAFGQVLATSFYGYKSDKLVGFKPIGEYKRPLFKSPADAIKQDKEALQDAATAIYYAPFSWMGRISDTALKDTGWLTRCVANSDLLPSGHICASARSRLADLETLSADETKLKTELDTSVREPVHIAALVADRYPDDDQRQIRIAVTCCDGFGRTLQHKHKVESGTAYVVNNKGELTLNGTTPQEQIAAQRWRVSERVEYNNKGLAIRTYRPYFADQHRYINDVSLRQFGHCDLQFYDPLGRPTHTRLAMQGGVSYMRRHTRHPWYTLDEDENDTLEEITLNKASTGGGDA</sequence>
<evidence type="ECO:0000256" key="1">
    <source>
        <dbReference type="ARBA" id="ARBA00004613"/>
    </source>
</evidence>
<evidence type="ECO:0000313" key="6">
    <source>
        <dbReference type="EMBL" id="RON10226.1"/>
    </source>
</evidence>
<dbReference type="PRINTS" id="PR01341">
    <property type="entry name" value="SALSPVBPROT"/>
</dbReference>
<feature type="domain" description="Insecticide toxin TcdB middle/C-terminal" evidence="4">
    <location>
        <begin position="855"/>
        <end position="1002"/>
    </location>
</feature>
<evidence type="ECO:0000256" key="3">
    <source>
        <dbReference type="ARBA" id="ARBA00023026"/>
    </source>
</evidence>
<feature type="domain" description="Insecticide toxin TcdB middle/N-terminal" evidence="5">
    <location>
        <begin position="631"/>
        <end position="806"/>
    </location>
</feature>
<accession>A0A423HAP6</accession>
<dbReference type="OrthoDB" id="6510336at2"/>
<evidence type="ECO:0000313" key="7">
    <source>
        <dbReference type="Proteomes" id="UP000286071"/>
    </source>
</evidence>
<dbReference type="InterPro" id="IPR028994">
    <property type="entry name" value="Integrin_alpha_N"/>
</dbReference>
<proteinExistence type="predicted"/>
<evidence type="ECO:0000259" key="5">
    <source>
        <dbReference type="Pfam" id="PF12256"/>
    </source>
</evidence>
<dbReference type="Pfam" id="PF12256">
    <property type="entry name" value="TcdB_toxin_midN"/>
    <property type="match status" value="1"/>
</dbReference>
<dbReference type="GO" id="GO:0005576">
    <property type="term" value="C:extracellular region"/>
    <property type="evidence" value="ECO:0007669"/>
    <property type="project" value="UniProtKB-SubCell"/>
</dbReference>
<dbReference type="Pfam" id="PF03534">
    <property type="entry name" value="SpvB"/>
    <property type="match status" value="1"/>
</dbReference>
<dbReference type="RefSeq" id="WP_123424167.1">
    <property type="nucleotide sequence ID" value="NZ_MOBJ01000005.1"/>
</dbReference>
<evidence type="ECO:0000259" key="4">
    <source>
        <dbReference type="Pfam" id="PF12255"/>
    </source>
</evidence>
<keyword evidence="3" id="KW-0843">Virulence</keyword>
<dbReference type="SUPFAM" id="SSF69318">
    <property type="entry name" value="Integrin alpha N-terminal domain"/>
    <property type="match status" value="1"/>
</dbReference>
<dbReference type="Proteomes" id="UP000286071">
    <property type="component" value="Unassembled WGS sequence"/>
</dbReference>
<dbReference type="InterPro" id="IPR022044">
    <property type="entry name" value="TcdB_toxin_mid/C"/>
</dbReference>
<evidence type="ECO:0000256" key="2">
    <source>
        <dbReference type="ARBA" id="ARBA00022525"/>
    </source>
</evidence>
<dbReference type="InterPro" id="IPR003284">
    <property type="entry name" value="Sal_SpvB"/>
</dbReference>
<dbReference type="EMBL" id="MOBJ01000005">
    <property type="protein sequence ID" value="RON10226.1"/>
    <property type="molecule type" value="Genomic_DNA"/>
</dbReference>
<comment type="subcellular location">
    <subcellularLocation>
        <location evidence="1">Secreted</location>
    </subcellularLocation>
</comment>
<organism evidence="6 7">
    <name type="scientific">Pseudomonas brassicacearum</name>
    <dbReference type="NCBI Taxonomy" id="930166"/>
    <lineage>
        <taxon>Bacteria</taxon>
        <taxon>Pseudomonadati</taxon>
        <taxon>Pseudomonadota</taxon>
        <taxon>Gammaproteobacteria</taxon>
        <taxon>Pseudomonadales</taxon>
        <taxon>Pseudomonadaceae</taxon>
        <taxon>Pseudomonas</taxon>
    </lineage>
</organism>
<dbReference type="InterPro" id="IPR022045">
    <property type="entry name" value="TcdB_toxin_mid/N"/>
</dbReference>
<keyword evidence="2" id="KW-0964">Secreted</keyword>
<name>A0A423HAP6_9PSED</name>
<dbReference type="Pfam" id="PF12255">
    <property type="entry name" value="TcdB_toxin_midC"/>
    <property type="match status" value="1"/>
</dbReference>
<dbReference type="GO" id="GO:0005737">
    <property type="term" value="C:cytoplasm"/>
    <property type="evidence" value="ECO:0007669"/>
    <property type="project" value="InterPro"/>
</dbReference>
<gene>
    <name evidence="6" type="ORF">BK659_05630</name>
</gene>
<protein>
    <submittedName>
        <fullName evidence="6">Toxin</fullName>
    </submittedName>
</protein>